<dbReference type="Gene3D" id="3.10.450.50">
    <property type="match status" value="1"/>
</dbReference>
<protein>
    <recommendedName>
        <fullName evidence="1">SnoaL-like domain-containing protein</fullName>
    </recommendedName>
</protein>
<gene>
    <name evidence="2" type="ORF">METZ01_LOCUS94098</name>
</gene>
<dbReference type="EMBL" id="UINC01009191">
    <property type="protein sequence ID" value="SVA41244.1"/>
    <property type="molecule type" value="Genomic_DNA"/>
</dbReference>
<proteinExistence type="predicted"/>
<dbReference type="AlphaFoldDB" id="A0A381VLY4"/>
<dbReference type="Pfam" id="PF13474">
    <property type="entry name" value="SnoaL_3"/>
    <property type="match status" value="1"/>
</dbReference>
<evidence type="ECO:0000259" key="1">
    <source>
        <dbReference type="Pfam" id="PF13474"/>
    </source>
</evidence>
<name>A0A381VLY4_9ZZZZ</name>
<organism evidence="2">
    <name type="scientific">marine metagenome</name>
    <dbReference type="NCBI Taxonomy" id="408172"/>
    <lineage>
        <taxon>unclassified sequences</taxon>
        <taxon>metagenomes</taxon>
        <taxon>ecological metagenomes</taxon>
    </lineage>
</organism>
<accession>A0A381VLY4</accession>
<feature type="domain" description="SnoaL-like" evidence="1">
    <location>
        <begin position="29"/>
        <end position="143"/>
    </location>
</feature>
<evidence type="ECO:0000313" key="2">
    <source>
        <dbReference type="EMBL" id="SVA41244.1"/>
    </source>
</evidence>
<dbReference type="InterPro" id="IPR037401">
    <property type="entry name" value="SnoaL-like"/>
</dbReference>
<reference evidence="2" key="1">
    <citation type="submission" date="2018-05" db="EMBL/GenBank/DDBJ databases">
        <authorList>
            <person name="Lanie J.A."/>
            <person name="Ng W.-L."/>
            <person name="Kazmierczak K.M."/>
            <person name="Andrzejewski T.M."/>
            <person name="Davidsen T.M."/>
            <person name="Wayne K.J."/>
            <person name="Tettelin H."/>
            <person name="Glass J.I."/>
            <person name="Rusch D."/>
            <person name="Podicherti R."/>
            <person name="Tsui H.-C.T."/>
            <person name="Winkler M.E."/>
        </authorList>
    </citation>
    <scope>NUCLEOTIDE SEQUENCE</scope>
</reference>
<dbReference type="InterPro" id="IPR032710">
    <property type="entry name" value="NTF2-like_dom_sf"/>
</dbReference>
<sequence length="161" mass="18454">MKRFFCILLTLLIIDITALQAQDQDRKAVTSTLDALHLYAHEADGKKYFSLYSDDAVFMGTDATERWPIAEFKTYANDRFNSGKGWTYTPTSRYIYFNENRDTAWFDETVVNAKYGECRGTGVLEKIGGEWKISHYNLTVPVPNDLLVTVVEMIKGQEKSK</sequence>
<dbReference type="SUPFAM" id="SSF54427">
    <property type="entry name" value="NTF2-like"/>
    <property type="match status" value="1"/>
</dbReference>